<reference evidence="2" key="1">
    <citation type="journal article" date="2021" name="PeerJ">
        <title>Extensive microbial diversity within the chicken gut microbiome revealed by metagenomics and culture.</title>
        <authorList>
            <person name="Gilroy R."/>
            <person name="Ravi A."/>
            <person name="Getino M."/>
            <person name="Pursley I."/>
            <person name="Horton D.L."/>
            <person name="Alikhan N.F."/>
            <person name="Baker D."/>
            <person name="Gharbi K."/>
            <person name="Hall N."/>
            <person name="Watson M."/>
            <person name="Adriaenssens E.M."/>
            <person name="Foster-Nyarko E."/>
            <person name="Jarju S."/>
            <person name="Secka A."/>
            <person name="Antonio M."/>
            <person name="Oren A."/>
            <person name="Chaudhuri R.R."/>
            <person name="La Ragione R."/>
            <person name="Hildebrand F."/>
            <person name="Pallen M.J."/>
        </authorList>
    </citation>
    <scope>NUCLEOTIDE SEQUENCE</scope>
    <source>
        <strain evidence="2">4100</strain>
    </source>
</reference>
<keyword evidence="1" id="KW-0472">Membrane</keyword>
<evidence type="ECO:0000313" key="2">
    <source>
        <dbReference type="EMBL" id="HJE38928.1"/>
    </source>
</evidence>
<gene>
    <name evidence="2" type="ORF">K8V47_04115</name>
</gene>
<dbReference type="Proteomes" id="UP000711407">
    <property type="component" value="Unassembled WGS sequence"/>
</dbReference>
<accession>A0A921E8C0</accession>
<protein>
    <submittedName>
        <fullName evidence="2">Septum formation initiator family protein</fullName>
    </submittedName>
</protein>
<dbReference type="EMBL" id="DYXT01000023">
    <property type="protein sequence ID" value="HJE38928.1"/>
    <property type="molecule type" value="Genomic_DNA"/>
</dbReference>
<keyword evidence="1" id="KW-1133">Transmembrane helix</keyword>
<reference evidence="2" key="2">
    <citation type="submission" date="2021-09" db="EMBL/GenBank/DDBJ databases">
        <authorList>
            <person name="Gilroy R."/>
        </authorList>
    </citation>
    <scope>NUCLEOTIDE SEQUENCE</scope>
    <source>
        <strain evidence="2">4100</strain>
    </source>
</reference>
<feature type="transmembrane region" description="Helical" evidence="1">
    <location>
        <begin position="14"/>
        <end position="32"/>
    </location>
</feature>
<dbReference type="AlphaFoldDB" id="A0A921E8C0"/>
<comment type="caution">
    <text evidence="2">The sequence shown here is derived from an EMBL/GenBank/DDBJ whole genome shotgun (WGS) entry which is preliminary data.</text>
</comment>
<name>A0A921E8C0_9BACT</name>
<organism evidence="2 3">
    <name type="scientific">Candidatus Amulumruptor caecigallinarius</name>
    <dbReference type="NCBI Taxonomy" id="2109911"/>
    <lineage>
        <taxon>Bacteria</taxon>
        <taxon>Pseudomonadati</taxon>
        <taxon>Bacteroidota</taxon>
        <taxon>Bacteroidia</taxon>
        <taxon>Bacteroidales</taxon>
        <taxon>Muribaculaceae</taxon>
        <taxon>Candidatus Amulumruptor</taxon>
    </lineage>
</organism>
<keyword evidence="1" id="KW-0812">Transmembrane</keyword>
<proteinExistence type="predicted"/>
<evidence type="ECO:0000256" key="1">
    <source>
        <dbReference type="SAM" id="Phobius"/>
    </source>
</evidence>
<dbReference type="Pfam" id="PF04977">
    <property type="entry name" value="DivIC"/>
    <property type="match status" value="1"/>
</dbReference>
<evidence type="ECO:0000313" key="3">
    <source>
        <dbReference type="Proteomes" id="UP000711407"/>
    </source>
</evidence>
<dbReference type="InterPro" id="IPR007060">
    <property type="entry name" value="FtsL/DivIC"/>
</dbReference>
<sequence length="99" mass="11803">MAERSSFIAWCKRYISVSALVIAGALVYVLFFNDNSILNHYQYEGEIDRLKAEIKVNRDSLEYYRAMNSRLDTDREAMEQIVREQYHMQRPNEDVYIVE</sequence>